<feature type="transmembrane region" description="Helical" evidence="1">
    <location>
        <begin position="201"/>
        <end position="225"/>
    </location>
</feature>
<evidence type="ECO:0000313" key="2">
    <source>
        <dbReference type="EMBL" id="PRY25729.1"/>
    </source>
</evidence>
<gene>
    <name evidence="2" type="ORF">CLV70_11295</name>
</gene>
<name>A0A2T0RX08_9ACTN</name>
<comment type="caution">
    <text evidence="2">The sequence shown here is derived from an EMBL/GenBank/DDBJ whole genome shotgun (WGS) entry which is preliminary data.</text>
</comment>
<feature type="transmembrane region" description="Helical" evidence="1">
    <location>
        <begin position="31"/>
        <end position="52"/>
    </location>
</feature>
<feature type="transmembrane region" description="Helical" evidence="1">
    <location>
        <begin position="399"/>
        <end position="422"/>
    </location>
</feature>
<keyword evidence="1" id="KW-0812">Transmembrane</keyword>
<accession>A0A2T0RX08</accession>
<dbReference type="EMBL" id="PVZG01000012">
    <property type="protein sequence ID" value="PRY25729.1"/>
    <property type="molecule type" value="Genomic_DNA"/>
</dbReference>
<evidence type="ECO:0000256" key="1">
    <source>
        <dbReference type="SAM" id="Phobius"/>
    </source>
</evidence>
<feature type="transmembrane region" description="Helical" evidence="1">
    <location>
        <begin position="237"/>
        <end position="257"/>
    </location>
</feature>
<organism evidence="2 3">
    <name type="scientific">Pseudosporangium ferrugineum</name>
    <dbReference type="NCBI Taxonomy" id="439699"/>
    <lineage>
        <taxon>Bacteria</taxon>
        <taxon>Bacillati</taxon>
        <taxon>Actinomycetota</taxon>
        <taxon>Actinomycetes</taxon>
        <taxon>Micromonosporales</taxon>
        <taxon>Micromonosporaceae</taxon>
        <taxon>Pseudosporangium</taxon>
    </lineage>
</organism>
<dbReference type="AlphaFoldDB" id="A0A2T0RX08"/>
<dbReference type="Proteomes" id="UP000239209">
    <property type="component" value="Unassembled WGS sequence"/>
</dbReference>
<sequence length="430" mass="45195">MSAPVWPHAVPPYRDGVPPRSDTPAVLRRRATAVVVVAAALLTTLTAAMVAARAQVRAIGDAAAPQAATAADLYFALSDLDAQVARMVLIGGDDARAGSRIDALGTYDRRSEQVDADLRRVLGVAGPADEAVVRRLLDGLAVYRQRVGQALTAAARPDAQGAYTQATNVLHLELLPAAAELRDRSEERLGDAYATGLRTEIAGVTVAVLLGGALLVLLVRLQVFLTRTFRRLVNPALLAATVAVLGLAAGAATVLVAQGECLRAARTESLSPFLALSRARAVSYDAAADTGRALLGADPGHYDREFARKSALLTGDRDGLAALSGSAELAERWLGYRRDHQRIVALAGAGRRAEAVAGLTGLRRGDAAFDFYAFDTAVSAVAARHDRDFGREVARAGRLLRGWTVIPAAAAGLVILLAPLGVRARLAEYR</sequence>
<keyword evidence="3" id="KW-1185">Reference proteome</keyword>
<keyword evidence="1" id="KW-0472">Membrane</keyword>
<keyword evidence="1" id="KW-1133">Transmembrane helix</keyword>
<reference evidence="2 3" key="1">
    <citation type="submission" date="2018-03" db="EMBL/GenBank/DDBJ databases">
        <title>Genomic Encyclopedia of Archaeal and Bacterial Type Strains, Phase II (KMG-II): from individual species to whole genera.</title>
        <authorList>
            <person name="Goeker M."/>
        </authorList>
    </citation>
    <scope>NUCLEOTIDE SEQUENCE [LARGE SCALE GENOMIC DNA]</scope>
    <source>
        <strain evidence="2 3">DSM 45348</strain>
    </source>
</reference>
<proteinExistence type="predicted"/>
<evidence type="ECO:0000313" key="3">
    <source>
        <dbReference type="Proteomes" id="UP000239209"/>
    </source>
</evidence>
<protein>
    <submittedName>
        <fullName evidence="2">Uncharacterized protein</fullName>
    </submittedName>
</protein>